<reference evidence="1 2" key="1">
    <citation type="submission" date="2024-09" db="EMBL/GenBank/DDBJ databases">
        <authorList>
            <person name="Makale K.P.P."/>
            <person name="Makhzoum A."/>
            <person name="Rantong G."/>
            <person name="Rahube T.O."/>
        </authorList>
    </citation>
    <scope>NUCLEOTIDE SEQUENCE [LARGE SCALE GENOMIC DNA]</scope>
    <source>
        <strain evidence="1 2">KM_D13</strain>
    </source>
</reference>
<keyword evidence="2" id="KW-1185">Reference proteome</keyword>
<gene>
    <name evidence="1" type="ORF">ACEU3E_34620</name>
</gene>
<evidence type="ECO:0008006" key="3">
    <source>
        <dbReference type="Google" id="ProtNLM"/>
    </source>
</evidence>
<dbReference type="InterPro" id="IPR028985">
    <property type="entry name" value="Bacillus_phage_prot-like"/>
</dbReference>
<sequence>MNEQQIWDMKPGRQLDALVAKEMGWTNFSPVDPNCDHAVGVDGYRRNFALDPGDGKQKPFPLYSTDIYAAWEVESTIADIVDNNELRARYVVALMHIVGVEYGTPWSPDDIFTLIHASAADRCRAALLALRGGEQR</sequence>
<accession>A0ABV4VCC5</accession>
<dbReference type="Proteomes" id="UP001575622">
    <property type="component" value="Unassembled WGS sequence"/>
</dbReference>
<organism evidence="1 2">
    <name type="scientific">Paenibacillus oleatilyticus</name>
    <dbReference type="NCBI Taxonomy" id="2594886"/>
    <lineage>
        <taxon>Bacteria</taxon>
        <taxon>Bacillati</taxon>
        <taxon>Bacillota</taxon>
        <taxon>Bacilli</taxon>
        <taxon>Bacillales</taxon>
        <taxon>Paenibacillaceae</taxon>
        <taxon>Paenibacillus</taxon>
    </lineage>
</organism>
<evidence type="ECO:0000313" key="2">
    <source>
        <dbReference type="Proteomes" id="UP001575622"/>
    </source>
</evidence>
<evidence type="ECO:0000313" key="1">
    <source>
        <dbReference type="EMBL" id="MFB0847307.1"/>
    </source>
</evidence>
<dbReference type="EMBL" id="JBHDLN010000034">
    <property type="protein sequence ID" value="MFB0847307.1"/>
    <property type="molecule type" value="Genomic_DNA"/>
</dbReference>
<comment type="caution">
    <text evidence="1">The sequence shown here is derived from an EMBL/GenBank/DDBJ whole genome shotgun (WGS) entry which is preliminary data.</text>
</comment>
<dbReference type="Gene3D" id="3.30.2120.10">
    <property type="entry name" value="Bacillus phage protein-like"/>
    <property type="match status" value="1"/>
</dbReference>
<dbReference type="RefSeq" id="WP_373957135.1">
    <property type="nucleotide sequence ID" value="NZ_JBHDLN010000034.1"/>
</dbReference>
<name>A0ABV4VCC5_9BACL</name>
<protein>
    <recommendedName>
        <fullName evidence="3">Phage ABA sandwich domain-containing protein</fullName>
    </recommendedName>
</protein>
<proteinExistence type="predicted"/>